<dbReference type="Gene3D" id="3.30.420.10">
    <property type="entry name" value="Ribonuclease H-like superfamily/Ribonuclease H"/>
    <property type="match status" value="1"/>
</dbReference>
<gene>
    <name evidence="6" type="ORF">FWK35_00003463</name>
</gene>
<dbReference type="SUPFAM" id="SSF56672">
    <property type="entry name" value="DNA/RNA polymerases"/>
    <property type="match status" value="1"/>
</dbReference>
<keyword evidence="7" id="KW-1185">Reference proteome</keyword>
<dbReference type="PANTHER" id="PTHR10133:SF62">
    <property type="entry name" value="DNA POLYMERASE THETA"/>
    <property type="match status" value="1"/>
</dbReference>
<feature type="compositionally biased region" description="Basic and acidic residues" evidence="3">
    <location>
        <begin position="948"/>
        <end position="963"/>
    </location>
</feature>
<evidence type="ECO:0000313" key="6">
    <source>
        <dbReference type="EMBL" id="KAF0773657.1"/>
    </source>
</evidence>
<dbReference type="InterPro" id="IPR012337">
    <property type="entry name" value="RNaseH-like_sf"/>
</dbReference>
<dbReference type="InterPro" id="IPR036390">
    <property type="entry name" value="WH_DNA-bd_sf"/>
</dbReference>
<feature type="region of interest" description="Disordered" evidence="3">
    <location>
        <begin position="1080"/>
        <end position="1102"/>
    </location>
</feature>
<dbReference type="InterPro" id="IPR001650">
    <property type="entry name" value="Helicase_C-like"/>
</dbReference>
<evidence type="ECO:0000259" key="4">
    <source>
        <dbReference type="PROSITE" id="PS51192"/>
    </source>
</evidence>
<reference evidence="6 7" key="1">
    <citation type="submission" date="2019-08" db="EMBL/GenBank/DDBJ databases">
        <title>Whole genome of Aphis craccivora.</title>
        <authorList>
            <person name="Voronova N.V."/>
            <person name="Shulinski R.S."/>
            <person name="Bandarenka Y.V."/>
            <person name="Zhorov D.G."/>
            <person name="Warner D."/>
        </authorList>
    </citation>
    <scope>NUCLEOTIDE SEQUENCE [LARGE SCALE GENOMIC DNA]</scope>
    <source>
        <strain evidence="6">180601</strain>
        <tissue evidence="6">Whole Body</tissue>
    </source>
</reference>
<dbReference type="PANTHER" id="PTHR10133">
    <property type="entry name" value="DNA POLYMERASE I"/>
    <property type="match status" value="1"/>
</dbReference>
<evidence type="ECO:0000256" key="3">
    <source>
        <dbReference type="SAM" id="MobiDB-lite"/>
    </source>
</evidence>
<dbReference type="Proteomes" id="UP000478052">
    <property type="component" value="Unassembled WGS sequence"/>
</dbReference>
<dbReference type="Pfam" id="PF00476">
    <property type="entry name" value="DNA_pol_A"/>
    <property type="match status" value="1"/>
</dbReference>
<protein>
    <submittedName>
        <fullName evidence="6">DNA polymerase theta</fullName>
    </submittedName>
</protein>
<sequence>MTDDLCSIDSWGLPAQIVENYKKRGIISMFPWQVECLTSDGVLDGRNLVYSAPTSAGKTMVAELLTMQTVLERDKKVLIILPFVSVVREKMLYFQELFEGTNKRVAGFMGSYTPAGGLRSVNIAIATIEKANGLINRLMEEDGLQDVGCIVVDELHMLGDSNRGYLLELLLTKIKYMSKIRSNISIQIVGMSATLPNLEMLAKWLDATLYQTNFRPVPLKEYLKIGKNVYNANNLSLSHTIEPSFLIKNDPDDIKYLCIDTILQGYSILIFCFTKKWCESLALEIASEIKRLGGVNNSKVGIDLRNQLSGENLGDVLEQLRRCPVGLETDLSKTISFGVAFHHAGLTMDERDIIEGAFKQNIVRVLIATSTLSSGVNLPARRVIVRSPHCHGFPIDILQYRQMIGRAGRMGVDTAGESYLICNENERRMGEEIATQNLPPIKSCLGVGDFSSCLKRALLEVVAGCVVCSTEEAFEYIKCTLLYISNGENLNETPIHECLKLLIEHQFVRESDNKLAPTNLGQACLAASVTPEIGLKLIKELDRARQNFVLDSELHLLYLITPYSVSDQIGHLDWFRVLGVWEKLPNSMRKVGDMIGIEEGFIVKAMTGTSFSMSSDKHKLAVHRRFYTSLLLYDLINEVPINTVVLKYGTSKGLLQSLQQSSSTFAGMVTQFCKRLGWSSLELLISQFSERLQFGVQRQLVELLRLDCLNSITARTLYNAGIQTIPELALADLRLVQRTLTKAIPYQSNINNNNTDDEDKRKNIWLAGRFALNEKEAAIFIINEARHLLQRELGLKSASWVDNNNEEEDLDTSVKIRPTSRDVTVIENSQESNKSIKSLVNVSVQNLSNSSKSVELFAEADCANTKIEEVTNKDYKRESLDLFEGSFEHTKFSITVNVSQKNNSDNLSYKSISDSYLTELININIPKELEEKWDCNNGGEIILEMSQRDVGSKKRKREEDSQTKNDSLNDIFIEPQQKYKKIEEPSTSCNKPETSNFFESTMFPDSIRIDTQLDKLLNSNGKTDTTLNVISKEMSESVMQLAFQNSFNSMSNTIISPKKNNVVAMTCKDLIISDSEDMIAGSQDTSSSGPSPRKESPIKPNANANSKLDTWVYKTKLMENIDLFARDHFPDIKRRKEITLALNVSKEISTEQKIGARIVRRSLENNRSTKLFKFNDQVLNGFAITWYKQTVVHYVDFNKIGLSGLSLLKKLLSNKNLTVNITDAKLSYKIISQCCNINPVCKFRDPFVADWLINGQQKNSLDNLIQRNLNYQGNIQTNDAVFNAFITHKLMSTLKHQLKQIYIYKTFKDIEMPIQIILAKMELYGFGLNKEHLIELNDTVNQLMANISKQVFEQSGIKFNMQSPLEWAKVKKKLKISDSSPNVLVELVQNWRKLSCLRNTHINMYITLQNNRVYCDSNTYSNTGRISMHEPNLQNIPKDYIIENEILSLRSAFVSKSDQTLVSVDFCQIELRILAHLSKDSILLSALKSPGDVFINLSSKWHNIPETEVCDELRQKTKQVCYGMLYGMGAVTLSETLNVTQDEAQKLISEFKSTFPGVNKYFNECLIQCRSMGLVKTLSGRIRHFPDINSKVPKIKSQVERQAINTIIQGSAADVTKMAMIKIDKIINQGILNSRVQLVMHLHDELIFDVENRVLDEACSTIIKTMESAVNLCVPLPVKLRKGSSWGDLK</sequence>
<keyword evidence="1" id="KW-0547">Nucleotide-binding</keyword>
<dbReference type="InterPro" id="IPR001098">
    <property type="entry name" value="DNA-dir_DNA_pol_A_palm_dom"/>
</dbReference>
<dbReference type="EMBL" id="VUJU01000041">
    <property type="protein sequence ID" value="KAF0773657.1"/>
    <property type="molecule type" value="Genomic_DNA"/>
</dbReference>
<dbReference type="Pfam" id="PF20470">
    <property type="entry name" value="HTH_61"/>
    <property type="match status" value="1"/>
</dbReference>
<dbReference type="SMART" id="SM00482">
    <property type="entry name" value="POLAc"/>
    <property type="match status" value="1"/>
</dbReference>
<dbReference type="SMART" id="SM00487">
    <property type="entry name" value="DEXDc"/>
    <property type="match status" value="1"/>
</dbReference>
<evidence type="ECO:0000313" key="7">
    <source>
        <dbReference type="Proteomes" id="UP000478052"/>
    </source>
</evidence>
<dbReference type="InterPro" id="IPR043502">
    <property type="entry name" value="DNA/RNA_pol_sf"/>
</dbReference>
<dbReference type="GO" id="GO:0003887">
    <property type="term" value="F:DNA-directed DNA polymerase activity"/>
    <property type="evidence" value="ECO:0007669"/>
    <property type="project" value="InterPro"/>
</dbReference>
<dbReference type="Gene3D" id="3.30.70.370">
    <property type="match status" value="1"/>
</dbReference>
<organism evidence="6 7">
    <name type="scientific">Aphis craccivora</name>
    <name type="common">Cowpea aphid</name>
    <dbReference type="NCBI Taxonomy" id="307492"/>
    <lineage>
        <taxon>Eukaryota</taxon>
        <taxon>Metazoa</taxon>
        <taxon>Ecdysozoa</taxon>
        <taxon>Arthropoda</taxon>
        <taxon>Hexapoda</taxon>
        <taxon>Insecta</taxon>
        <taxon>Pterygota</taxon>
        <taxon>Neoptera</taxon>
        <taxon>Paraneoptera</taxon>
        <taxon>Hemiptera</taxon>
        <taxon>Sternorrhyncha</taxon>
        <taxon>Aphidomorpha</taxon>
        <taxon>Aphidoidea</taxon>
        <taxon>Aphididae</taxon>
        <taxon>Aphidini</taxon>
        <taxon>Aphis</taxon>
        <taxon>Aphis</taxon>
    </lineage>
</organism>
<dbReference type="GO" id="GO:0003677">
    <property type="term" value="F:DNA binding"/>
    <property type="evidence" value="ECO:0007669"/>
    <property type="project" value="InterPro"/>
</dbReference>
<dbReference type="Pfam" id="PF21099">
    <property type="entry name" value="POLQ_helical"/>
    <property type="match status" value="1"/>
</dbReference>
<accession>A0A6G0ZQ74</accession>
<dbReference type="Gene3D" id="1.10.3380.20">
    <property type="match status" value="1"/>
</dbReference>
<dbReference type="SUPFAM" id="SSF46785">
    <property type="entry name" value="Winged helix' DNA-binding domain"/>
    <property type="match status" value="1"/>
</dbReference>
<dbReference type="SUPFAM" id="SSF158702">
    <property type="entry name" value="Sec63 N-terminal domain-like"/>
    <property type="match status" value="1"/>
</dbReference>
<dbReference type="CDD" id="cd18795">
    <property type="entry name" value="SF2_C_Ski2"/>
    <property type="match status" value="1"/>
</dbReference>
<evidence type="ECO:0000256" key="1">
    <source>
        <dbReference type="ARBA" id="ARBA00022741"/>
    </source>
</evidence>
<dbReference type="FunFam" id="3.40.50.300:FF:000968">
    <property type="entry name" value="Helicase and polymerase-containing protein TEBICHI"/>
    <property type="match status" value="1"/>
</dbReference>
<dbReference type="SMART" id="SM00490">
    <property type="entry name" value="HELICc"/>
    <property type="match status" value="1"/>
</dbReference>
<dbReference type="InterPro" id="IPR014001">
    <property type="entry name" value="Helicase_ATP-bd"/>
</dbReference>
<evidence type="ECO:0000259" key="5">
    <source>
        <dbReference type="PROSITE" id="PS51194"/>
    </source>
</evidence>
<dbReference type="GO" id="GO:0042575">
    <property type="term" value="C:DNA polymerase complex"/>
    <property type="evidence" value="ECO:0007669"/>
    <property type="project" value="UniProtKB-ARBA"/>
</dbReference>
<proteinExistence type="predicted"/>
<dbReference type="GO" id="GO:0005524">
    <property type="term" value="F:ATP binding"/>
    <property type="evidence" value="ECO:0007669"/>
    <property type="project" value="UniProtKB-KW"/>
</dbReference>
<comment type="caution">
    <text evidence="6">The sequence shown here is derived from an EMBL/GenBank/DDBJ whole genome shotgun (WGS) entry which is preliminary data.</text>
</comment>
<dbReference type="CDD" id="cd08638">
    <property type="entry name" value="DNA_pol_A_theta"/>
    <property type="match status" value="1"/>
</dbReference>
<name>A0A6G0ZQ74_APHCR</name>
<dbReference type="InterPro" id="IPR002298">
    <property type="entry name" value="DNA_polymerase_A"/>
</dbReference>
<dbReference type="GO" id="GO:0097681">
    <property type="term" value="P:double-strand break repair via alternative nonhomologous end joining"/>
    <property type="evidence" value="ECO:0007669"/>
    <property type="project" value="TreeGrafter"/>
</dbReference>
<dbReference type="InterPro" id="IPR046931">
    <property type="entry name" value="HTH_61"/>
</dbReference>
<dbReference type="FunFam" id="1.10.150.20:FF:000070">
    <property type="entry name" value="DNA polymerase I, putative"/>
    <property type="match status" value="1"/>
</dbReference>
<dbReference type="Gene3D" id="3.40.50.300">
    <property type="entry name" value="P-loop containing nucleotide triphosphate hydrolases"/>
    <property type="match status" value="2"/>
</dbReference>
<feature type="region of interest" description="Disordered" evidence="3">
    <location>
        <begin position="948"/>
        <end position="967"/>
    </location>
</feature>
<dbReference type="Pfam" id="PF00271">
    <property type="entry name" value="Helicase_C"/>
    <property type="match status" value="1"/>
</dbReference>
<dbReference type="OrthoDB" id="2320933at2759"/>
<dbReference type="SUPFAM" id="SSF52540">
    <property type="entry name" value="P-loop containing nucleoside triphosphate hydrolases"/>
    <property type="match status" value="1"/>
</dbReference>
<dbReference type="GO" id="GO:0006261">
    <property type="term" value="P:DNA-templated DNA replication"/>
    <property type="evidence" value="ECO:0007669"/>
    <property type="project" value="InterPro"/>
</dbReference>
<dbReference type="InterPro" id="IPR011545">
    <property type="entry name" value="DEAD/DEAH_box_helicase_dom"/>
</dbReference>
<dbReference type="PROSITE" id="PS51194">
    <property type="entry name" value="HELICASE_CTER"/>
    <property type="match status" value="1"/>
</dbReference>
<dbReference type="Gene3D" id="1.10.150.20">
    <property type="entry name" value="5' to 3' exonuclease, C-terminal subdomain"/>
    <property type="match status" value="1"/>
</dbReference>
<dbReference type="SUPFAM" id="SSF53098">
    <property type="entry name" value="Ribonuclease H-like"/>
    <property type="match status" value="1"/>
</dbReference>
<dbReference type="InterPro" id="IPR036397">
    <property type="entry name" value="RNaseH_sf"/>
</dbReference>
<dbReference type="CDD" id="cd18026">
    <property type="entry name" value="DEXHc_POLQ-like"/>
    <property type="match status" value="1"/>
</dbReference>
<dbReference type="PRINTS" id="PR00868">
    <property type="entry name" value="DNAPOLI"/>
</dbReference>
<evidence type="ECO:0000256" key="2">
    <source>
        <dbReference type="ARBA" id="ARBA00022840"/>
    </source>
</evidence>
<dbReference type="InterPro" id="IPR027417">
    <property type="entry name" value="P-loop_NTPase"/>
</dbReference>
<dbReference type="PROSITE" id="PS51192">
    <property type="entry name" value="HELICASE_ATP_BIND_1"/>
    <property type="match status" value="1"/>
</dbReference>
<dbReference type="InterPro" id="IPR048960">
    <property type="entry name" value="POLQ-like_helical"/>
</dbReference>
<dbReference type="Pfam" id="PF00270">
    <property type="entry name" value="DEAD"/>
    <property type="match status" value="1"/>
</dbReference>
<keyword evidence="2" id="KW-0067">ATP-binding</keyword>
<feature type="domain" description="Helicase ATP-binding" evidence="4">
    <location>
        <begin position="39"/>
        <end position="213"/>
    </location>
</feature>
<feature type="domain" description="Helicase C-terminal" evidence="5">
    <location>
        <begin position="253"/>
        <end position="462"/>
    </location>
</feature>